<keyword evidence="1" id="KW-0547">Nucleotide-binding</keyword>
<dbReference type="InterPro" id="IPR010614">
    <property type="entry name" value="RAD3-like_helicase_DEAD"/>
</dbReference>
<accession>A0A9P0AIA9</accession>
<evidence type="ECO:0000259" key="4">
    <source>
        <dbReference type="PROSITE" id="PS51193"/>
    </source>
</evidence>
<evidence type="ECO:0000313" key="6">
    <source>
        <dbReference type="Proteomes" id="UP001152759"/>
    </source>
</evidence>
<dbReference type="SUPFAM" id="SSF52540">
    <property type="entry name" value="P-loop containing nucleoside triphosphate hydrolases"/>
    <property type="match status" value="1"/>
</dbReference>
<proteinExistence type="predicted"/>
<dbReference type="Gene3D" id="3.40.50.300">
    <property type="entry name" value="P-loop containing nucleotide triphosphate hydrolases"/>
    <property type="match status" value="1"/>
</dbReference>
<dbReference type="EMBL" id="OU963867">
    <property type="protein sequence ID" value="CAH0392404.1"/>
    <property type="molecule type" value="Genomic_DNA"/>
</dbReference>
<evidence type="ECO:0000256" key="3">
    <source>
        <dbReference type="ARBA" id="ARBA00022840"/>
    </source>
</evidence>
<dbReference type="SMART" id="SM00488">
    <property type="entry name" value="DEXDc2"/>
    <property type="match status" value="1"/>
</dbReference>
<dbReference type="InterPro" id="IPR057498">
    <property type="entry name" value="Rtel1_ARCH"/>
</dbReference>
<dbReference type="CDD" id="cd17970">
    <property type="entry name" value="DEAHc_FancJ"/>
    <property type="match status" value="1"/>
</dbReference>
<dbReference type="GO" id="GO:0090657">
    <property type="term" value="P:telomeric loop disassembly"/>
    <property type="evidence" value="ECO:0007669"/>
    <property type="project" value="TreeGrafter"/>
</dbReference>
<dbReference type="Pfam" id="PF23109">
    <property type="entry name" value="ARCH_RTEL1"/>
    <property type="match status" value="1"/>
</dbReference>
<name>A0A9P0AIA9_BEMTA</name>
<reference evidence="5" key="1">
    <citation type="submission" date="2021-12" db="EMBL/GenBank/DDBJ databases">
        <authorList>
            <person name="King R."/>
        </authorList>
    </citation>
    <scope>NUCLEOTIDE SEQUENCE</scope>
</reference>
<dbReference type="GO" id="GO:0005524">
    <property type="term" value="F:ATP binding"/>
    <property type="evidence" value="ECO:0007669"/>
    <property type="project" value="UniProtKB-KW"/>
</dbReference>
<dbReference type="GO" id="GO:0003678">
    <property type="term" value="F:DNA helicase activity"/>
    <property type="evidence" value="ECO:0007669"/>
    <property type="project" value="InterPro"/>
</dbReference>
<dbReference type="GO" id="GO:0005634">
    <property type="term" value="C:nucleus"/>
    <property type="evidence" value="ECO:0007669"/>
    <property type="project" value="TreeGrafter"/>
</dbReference>
<keyword evidence="6" id="KW-1185">Reference proteome</keyword>
<dbReference type="GO" id="GO:0070182">
    <property type="term" value="F:DNA polymerase binding"/>
    <property type="evidence" value="ECO:0007669"/>
    <property type="project" value="TreeGrafter"/>
</dbReference>
<dbReference type="InterPro" id="IPR006554">
    <property type="entry name" value="Helicase-like_DEXD_c2"/>
</dbReference>
<organism evidence="5 6">
    <name type="scientific">Bemisia tabaci</name>
    <name type="common">Sweetpotato whitefly</name>
    <name type="synonym">Aleurodes tabaci</name>
    <dbReference type="NCBI Taxonomy" id="7038"/>
    <lineage>
        <taxon>Eukaryota</taxon>
        <taxon>Metazoa</taxon>
        <taxon>Ecdysozoa</taxon>
        <taxon>Arthropoda</taxon>
        <taxon>Hexapoda</taxon>
        <taxon>Insecta</taxon>
        <taxon>Pterygota</taxon>
        <taxon>Neoptera</taxon>
        <taxon>Paraneoptera</taxon>
        <taxon>Hemiptera</taxon>
        <taxon>Sternorrhyncha</taxon>
        <taxon>Aleyrodoidea</taxon>
        <taxon>Aleyrodidae</taxon>
        <taxon>Aleyrodinae</taxon>
        <taxon>Bemisia</taxon>
    </lineage>
</organism>
<dbReference type="AlphaFoldDB" id="A0A9P0AIA9"/>
<dbReference type="GO" id="GO:0016818">
    <property type="term" value="F:hydrolase activity, acting on acid anhydrides, in phosphorus-containing anhydrides"/>
    <property type="evidence" value="ECO:0007669"/>
    <property type="project" value="InterPro"/>
</dbReference>
<dbReference type="PANTHER" id="PTHR11472">
    <property type="entry name" value="DNA REPAIR DEAD HELICASE RAD3/XP-D SUBFAMILY MEMBER"/>
    <property type="match status" value="1"/>
</dbReference>
<dbReference type="PROSITE" id="PS51193">
    <property type="entry name" value="HELICASE_ATP_BIND_2"/>
    <property type="match status" value="1"/>
</dbReference>
<gene>
    <name evidence="5" type="ORF">BEMITA_LOCUS10928</name>
</gene>
<dbReference type="Proteomes" id="UP001152759">
    <property type="component" value="Chromosome 6"/>
</dbReference>
<evidence type="ECO:0000256" key="2">
    <source>
        <dbReference type="ARBA" id="ARBA00022801"/>
    </source>
</evidence>
<dbReference type="GO" id="GO:0003677">
    <property type="term" value="F:DNA binding"/>
    <property type="evidence" value="ECO:0007669"/>
    <property type="project" value="InterPro"/>
</dbReference>
<dbReference type="GO" id="GO:1904430">
    <property type="term" value="P:negative regulation of t-circle formation"/>
    <property type="evidence" value="ECO:0007669"/>
    <property type="project" value="TreeGrafter"/>
</dbReference>
<evidence type="ECO:0000256" key="1">
    <source>
        <dbReference type="ARBA" id="ARBA00022741"/>
    </source>
</evidence>
<dbReference type="InterPro" id="IPR027417">
    <property type="entry name" value="P-loop_NTPase"/>
</dbReference>
<dbReference type="InterPro" id="IPR045028">
    <property type="entry name" value="DinG/Rad3-like"/>
</dbReference>
<feature type="domain" description="Helicase ATP-binding" evidence="4">
    <location>
        <begin position="7"/>
        <end position="292"/>
    </location>
</feature>
<keyword evidence="3" id="KW-0067">ATP-binding</keyword>
<dbReference type="Pfam" id="PF06733">
    <property type="entry name" value="DEAD_2"/>
    <property type="match status" value="1"/>
</dbReference>
<protein>
    <recommendedName>
        <fullName evidence="4">Helicase ATP-binding domain-containing protein</fullName>
    </recommendedName>
</protein>
<keyword evidence="2" id="KW-0378">Hydrolase</keyword>
<dbReference type="GO" id="GO:0045910">
    <property type="term" value="P:negative regulation of DNA recombination"/>
    <property type="evidence" value="ECO:0007669"/>
    <property type="project" value="TreeGrafter"/>
</dbReference>
<dbReference type="PANTHER" id="PTHR11472:SF34">
    <property type="entry name" value="REGULATOR OF TELOMERE ELONGATION HELICASE 1"/>
    <property type="match status" value="1"/>
</dbReference>
<sequence>MPVVSINGVDVTFPFEPYQVQLDYMKKVIECLQLRTNAVLESPTGTGKTLSLLCSSLAWLNHYNTTQAANDFTSNPRNVTEAMAVPVMNPTSAWNSKIKIIYASRTHSQLSQAMAELKRTHYADVRVTVLGSRDQLCIHPQVQKEEKTVTKNLLCRILVSGRECAFHNNVEMTKVDPSLQTVVDIEDLVKSGKRLRSCPYYLTKELQKDSDIVFAPYNYLLDPKIRKTQDISLDNAIIILDEGHNIEKVSEEVMSTKLSSTQIAYCIEEVTEVMKVKQEHGEKEMDGLGNQEENSDDLSVSELCLLKTVLLELEKVIDEFPLQPVSGKSGPPTKALSGSEIFPLLAKAEITEESCPPLIEILYKVSQFATAKSDSPFARKGQHLSAFQDFVVRVFQSKSSAASCFKLFIEPDVPKKAKAENAWAPKTSATVSSTAKVLNYWCFNPGFGLRALMDMGVRSVILTSGTLSPLDATISELGIPLECNLKTLTSFNQIKCTYQY</sequence>
<dbReference type="GO" id="GO:0010569">
    <property type="term" value="P:regulation of double-strand break repair via homologous recombination"/>
    <property type="evidence" value="ECO:0007669"/>
    <property type="project" value="TreeGrafter"/>
</dbReference>
<dbReference type="InterPro" id="IPR014013">
    <property type="entry name" value="Helic_SF1/SF2_ATP-bd_DinG/Rad3"/>
</dbReference>
<evidence type="ECO:0000313" key="5">
    <source>
        <dbReference type="EMBL" id="CAH0392404.1"/>
    </source>
</evidence>